<evidence type="ECO:0000313" key="2">
    <source>
        <dbReference type="RefSeq" id="XP_016451963.1"/>
    </source>
</evidence>
<dbReference type="SUPFAM" id="SSF53098">
    <property type="entry name" value="Ribonuclease H-like"/>
    <property type="match status" value="1"/>
</dbReference>
<sequence length="194" mass="22138">MVRYFEGYKPYIVTKRITSQLPYERWYKCNTHGASKGNPGPSSYGFCVRNDTGDVVFVMAEEIGISTNIVAEESAIVEGLLDCVQRQLHPLIIETDSLVMKKIIEGEWEISWNIGKEVKKIKEIKKNYNVIFQHVLREGNTVADFLANLVFSFTGAIQFHSFSEMPSAGRRLINLDKSKTPNFRVRMAKRKAPD</sequence>
<dbReference type="GO" id="GO:0003676">
    <property type="term" value="F:nucleic acid binding"/>
    <property type="evidence" value="ECO:0007669"/>
    <property type="project" value="InterPro"/>
</dbReference>
<reference evidence="2" key="1">
    <citation type="submission" date="2025-08" db="UniProtKB">
        <authorList>
            <consortium name="RefSeq"/>
        </authorList>
    </citation>
    <scope>IDENTIFICATION</scope>
</reference>
<dbReference type="CDD" id="cd06222">
    <property type="entry name" value="RNase_H_like"/>
    <property type="match status" value="1"/>
</dbReference>
<dbReference type="InterPro" id="IPR044730">
    <property type="entry name" value="RNase_H-like_dom_plant"/>
</dbReference>
<dbReference type="InterPro" id="IPR036397">
    <property type="entry name" value="RNaseH_sf"/>
</dbReference>
<organism evidence="2">
    <name type="scientific">Nicotiana tabacum</name>
    <name type="common">Common tobacco</name>
    <dbReference type="NCBI Taxonomy" id="4097"/>
    <lineage>
        <taxon>Eukaryota</taxon>
        <taxon>Viridiplantae</taxon>
        <taxon>Streptophyta</taxon>
        <taxon>Embryophyta</taxon>
        <taxon>Tracheophyta</taxon>
        <taxon>Spermatophyta</taxon>
        <taxon>Magnoliopsida</taxon>
        <taxon>eudicotyledons</taxon>
        <taxon>Gunneridae</taxon>
        <taxon>Pentapetalae</taxon>
        <taxon>asterids</taxon>
        <taxon>lamiids</taxon>
        <taxon>Solanales</taxon>
        <taxon>Solanaceae</taxon>
        <taxon>Nicotianoideae</taxon>
        <taxon>Nicotianeae</taxon>
        <taxon>Nicotiana</taxon>
    </lineage>
</organism>
<dbReference type="AlphaFoldDB" id="A0A1S3YIU5"/>
<dbReference type="PANTHER" id="PTHR47723:SF24">
    <property type="entry name" value="RNASE H TYPE-1 DOMAIN-CONTAINING PROTEIN"/>
    <property type="match status" value="1"/>
</dbReference>
<dbReference type="PANTHER" id="PTHR47723">
    <property type="entry name" value="OS05G0353850 PROTEIN"/>
    <property type="match status" value="1"/>
</dbReference>
<evidence type="ECO:0000259" key="1">
    <source>
        <dbReference type="PROSITE" id="PS50879"/>
    </source>
</evidence>
<dbReference type="InterPro" id="IPR012337">
    <property type="entry name" value="RNaseH-like_sf"/>
</dbReference>
<proteinExistence type="predicted"/>
<dbReference type="SMR" id="A0A1S3YIU5"/>
<dbReference type="RefSeq" id="XP_016451963.1">
    <property type="nucleotide sequence ID" value="XM_016596477.1"/>
</dbReference>
<gene>
    <name evidence="2" type="primary">LOC107776562</name>
</gene>
<dbReference type="GO" id="GO:0004523">
    <property type="term" value="F:RNA-DNA hybrid ribonuclease activity"/>
    <property type="evidence" value="ECO:0007669"/>
    <property type="project" value="InterPro"/>
</dbReference>
<dbReference type="Gene3D" id="3.30.420.10">
    <property type="entry name" value="Ribonuclease H-like superfamily/Ribonuclease H"/>
    <property type="match status" value="1"/>
</dbReference>
<protein>
    <submittedName>
        <fullName evidence="2">14.7 kDa ribonuclease H-like protein</fullName>
    </submittedName>
</protein>
<dbReference type="Pfam" id="PF13456">
    <property type="entry name" value="RVT_3"/>
    <property type="match status" value="1"/>
</dbReference>
<dbReference type="STRING" id="4097.A0A1S3YIU5"/>
<dbReference type="InterPro" id="IPR002156">
    <property type="entry name" value="RNaseH_domain"/>
</dbReference>
<dbReference type="OMA" id="MEAMIVI"/>
<feature type="domain" description="RNase H type-1" evidence="1">
    <location>
        <begin position="23"/>
        <end position="152"/>
    </location>
</feature>
<accession>A0A1S3YIU5</accession>
<dbReference type="InterPro" id="IPR053151">
    <property type="entry name" value="RNase_H-like"/>
</dbReference>
<name>A0A1S3YIU5_TOBAC</name>
<dbReference type="KEGG" id="nta:107776562"/>
<dbReference type="PaxDb" id="4097-A0A1S3YIU5"/>
<dbReference type="OrthoDB" id="1300727at2759"/>
<dbReference type="PROSITE" id="PS50879">
    <property type="entry name" value="RNASE_H_1"/>
    <property type="match status" value="1"/>
</dbReference>